<gene>
    <name evidence="2" type="ordered locus">PRU_2321</name>
</gene>
<organism evidence="2 3">
    <name type="scientific">Xylanibacter ruminicola (strain ATCC 19189 / DSM 19721 / CIP 105475 / JCM 8958 / 23)</name>
    <name type="common">Prevotella ruminicola</name>
    <dbReference type="NCBI Taxonomy" id="264731"/>
    <lineage>
        <taxon>Bacteria</taxon>
        <taxon>Pseudomonadati</taxon>
        <taxon>Bacteroidota</taxon>
        <taxon>Bacteroidia</taxon>
        <taxon>Bacteroidales</taxon>
        <taxon>Prevotellaceae</taxon>
        <taxon>Xylanibacter</taxon>
    </lineage>
</organism>
<proteinExistence type="predicted"/>
<feature type="transmembrane region" description="Helical" evidence="1">
    <location>
        <begin position="100"/>
        <end position="123"/>
    </location>
</feature>
<feature type="transmembrane region" description="Helical" evidence="1">
    <location>
        <begin position="143"/>
        <end position="166"/>
    </location>
</feature>
<dbReference type="STRING" id="264731.PRU_2321"/>
<accession>D5EVS2</accession>
<feature type="transmembrane region" description="Helical" evidence="1">
    <location>
        <begin position="219"/>
        <end position="238"/>
    </location>
</feature>
<dbReference type="Proteomes" id="UP000000927">
    <property type="component" value="Chromosome"/>
</dbReference>
<feature type="transmembrane region" description="Helical" evidence="1">
    <location>
        <begin position="57"/>
        <end position="79"/>
    </location>
</feature>
<dbReference type="HOGENOM" id="CLU_1022555_0_0_10"/>
<evidence type="ECO:0000313" key="2">
    <source>
        <dbReference type="EMBL" id="ADE82907.1"/>
    </source>
</evidence>
<dbReference type="AlphaFoldDB" id="D5EVS2"/>
<feature type="transmembrane region" description="Helical" evidence="1">
    <location>
        <begin position="178"/>
        <end position="207"/>
    </location>
</feature>
<evidence type="ECO:0000256" key="1">
    <source>
        <dbReference type="SAM" id="Phobius"/>
    </source>
</evidence>
<reference evidence="2 3" key="1">
    <citation type="journal article" date="2010" name="Microb. Ecol.">
        <title>Comparative genome analysis of Prevotella ruminicola and Prevotella bryantii: insights into their environmental niche.</title>
        <authorList>
            <consortium name="North American Consortium for Rumen Bacteria"/>
            <person name="Purushe J."/>
            <person name="Fouts D.E."/>
            <person name="Morrison M."/>
            <person name="White B.A."/>
            <person name="Mackie R.I."/>
            <person name="Coutinho P.M."/>
            <person name="Henrissat B."/>
            <person name="Nelson K.E."/>
        </authorList>
    </citation>
    <scope>NUCLEOTIDE SEQUENCE [LARGE SCALE GENOMIC DNA]</scope>
    <source>
        <strain evidence="3">ATCC 19189 / JCM 8958 / 23</strain>
    </source>
</reference>
<keyword evidence="1" id="KW-1133">Transmembrane helix</keyword>
<keyword evidence="3" id="KW-1185">Reference proteome</keyword>
<name>D5EVS2_XYLR2</name>
<dbReference type="EMBL" id="CP002006">
    <property type="protein sequence ID" value="ADE82907.1"/>
    <property type="molecule type" value="Genomic_DNA"/>
</dbReference>
<keyword evidence="1" id="KW-0812">Transmembrane</keyword>
<protein>
    <submittedName>
        <fullName evidence="2">Uncharacterized protein</fullName>
    </submittedName>
</protein>
<dbReference type="KEGG" id="pru:PRU_2321"/>
<sequence length="272" mass="30254">MHSERIKAKTMKKAMMYLLLALGITLFVMFVGGAIGGFFIGFVDGYNGDKVGVSSSISYLAGLGSGLALILCLILNFVFLKNKFASYTIGRIPKPIRWKVFLGMIIAMGGMAVLFAAMNDVAIERGWRDDFLIESYAWMQHHPVFSIFVIAIVEATADLIIYGAVIREILEWKHRPQVVILVYGLIMALINMLDGNFMLMIVSMMMAQLQALVYEYTRSVIPIIIGDVAFWVVTLCLIGIPSSGWWLLIGIILVLPGLYLAVNPMEPYKPID</sequence>
<feature type="transmembrane region" description="Helical" evidence="1">
    <location>
        <begin position="245"/>
        <end position="262"/>
    </location>
</feature>
<keyword evidence="1" id="KW-0472">Membrane</keyword>
<evidence type="ECO:0000313" key="3">
    <source>
        <dbReference type="Proteomes" id="UP000000927"/>
    </source>
</evidence>